<feature type="transmembrane region" description="Helical" evidence="1">
    <location>
        <begin position="474"/>
        <end position="492"/>
    </location>
</feature>
<keyword evidence="1" id="KW-0812">Transmembrane</keyword>
<evidence type="ECO:0000313" key="4">
    <source>
        <dbReference type="Proteomes" id="UP000766550"/>
    </source>
</evidence>
<feature type="transmembrane region" description="Helical" evidence="1">
    <location>
        <begin position="413"/>
        <end position="431"/>
    </location>
</feature>
<feature type="domain" description="TRAP C4-dicarboxylate transport system permease DctM subunit" evidence="2">
    <location>
        <begin position="123"/>
        <end position="544"/>
    </location>
</feature>
<dbReference type="PANTHER" id="PTHR43849:SF2">
    <property type="entry name" value="BLL3936 PROTEIN"/>
    <property type="match status" value="1"/>
</dbReference>
<evidence type="ECO:0000259" key="2">
    <source>
        <dbReference type="Pfam" id="PF06808"/>
    </source>
</evidence>
<dbReference type="InterPro" id="IPR011853">
    <property type="entry name" value="TRAP_DctM-Dct_fused"/>
</dbReference>
<evidence type="ECO:0000313" key="3">
    <source>
        <dbReference type="EMBL" id="MBV0926284.1"/>
    </source>
</evidence>
<accession>A0A8J7YE81</accession>
<feature type="transmembrane region" description="Helical" evidence="1">
    <location>
        <begin position="499"/>
        <end position="520"/>
    </location>
</feature>
<feature type="transmembrane region" description="Helical" evidence="1">
    <location>
        <begin position="191"/>
        <end position="212"/>
    </location>
</feature>
<feature type="transmembrane region" description="Helical" evidence="1">
    <location>
        <begin position="564"/>
        <end position="586"/>
    </location>
</feature>
<proteinExistence type="predicted"/>
<dbReference type="Pfam" id="PF06808">
    <property type="entry name" value="DctM"/>
    <property type="match status" value="1"/>
</dbReference>
<keyword evidence="4" id="KW-1185">Reference proteome</keyword>
<keyword evidence="1" id="KW-0472">Membrane</keyword>
<feature type="transmembrane region" description="Helical" evidence="1">
    <location>
        <begin position="77"/>
        <end position="95"/>
    </location>
</feature>
<feature type="transmembrane region" description="Helical" evidence="1">
    <location>
        <begin position="610"/>
        <end position="631"/>
    </location>
</feature>
<feature type="transmembrane region" description="Helical" evidence="1">
    <location>
        <begin position="134"/>
        <end position="155"/>
    </location>
</feature>
<dbReference type="AlphaFoldDB" id="A0A8J7YE81"/>
<dbReference type="NCBIfam" id="TIGR02123">
    <property type="entry name" value="TRAP_fused"/>
    <property type="match status" value="1"/>
</dbReference>
<comment type="caution">
    <text evidence="3">The sequence shown here is derived from an EMBL/GenBank/DDBJ whole genome shotgun (WGS) entry which is preliminary data.</text>
</comment>
<feature type="transmembrane region" description="Helical" evidence="1">
    <location>
        <begin position="353"/>
        <end position="370"/>
    </location>
</feature>
<organism evidence="3 4">
    <name type="scientific">Haloarcula limicola</name>
    <dbReference type="NCBI Taxonomy" id="1429915"/>
    <lineage>
        <taxon>Archaea</taxon>
        <taxon>Methanobacteriati</taxon>
        <taxon>Methanobacteriota</taxon>
        <taxon>Stenosarchaea group</taxon>
        <taxon>Halobacteria</taxon>
        <taxon>Halobacteriales</taxon>
        <taxon>Haloarculaceae</taxon>
        <taxon>Haloarcula</taxon>
    </lineage>
</organism>
<dbReference type="InterPro" id="IPR010656">
    <property type="entry name" value="DctM"/>
</dbReference>
<feature type="transmembrane region" description="Helical" evidence="1">
    <location>
        <begin position="53"/>
        <end position="70"/>
    </location>
</feature>
<protein>
    <submittedName>
        <fullName evidence="3">TRAP transporter fused permease subunit</fullName>
    </submittedName>
</protein>
<dbReference type="Proteomes" id="UP000766550">
    <property type="component" value="Unassembled WGS sequence"/>
</dbReference>
<feature type="transmembrane region" description="Helical" evidence="1">
    <location>
        <begin position="443"/>
        <end position="468"/>
    </location>
</feature>
<gene>
    <name evidence="3" type="ORF">KTS45_18920</name>
</gene>
<keyword evidence="1" id="KW-1133">Transmembrane helix</keyword>
<dbReference type="EMBL" id="JAHQXF010000004">
    <property type="protein sequence ID" value="MBV0926284.1"/>
    <property type="molecule type" value="Genomic_DNA"/>
</dbReference>
<feature type="transmembrane region" description="Helical" evidence="1">
    <location>
        <begin position="291"/>
        <end position="318"/>
    </location>
</feature>
<feature type="transmembrane region" description="Helical" evidence="1">
    <location>
        <begin position="107"/>
        <end position="127"/>
    </location>
</feature>
<feature type="transmembrane region" description="Helical" evidence="1">
    <location>
        <begin position="532"/>
        <end position="552"/>
    </location>
</feature>
<evidence type="ECO:0000256" key="1">
    <source>
        <dbReference type="SAM" id="Phobius"/>
    </source>
</evidence>
<name>A0A8J7YE81_9EURY</name>
<dbReference type="RefSeq" id="WP_162319395.1">
    <property type="nucleotide sequence ID" value="NZ_JAHQXF010000004.1"/>
</dbReference>
<feature type="transmembrane region" description="Helical" evidence="1">
    <location>
        <begin position="375"/>
        <end position="393"/>
    </location>
</feature>
<dbReference type="OrthoDB" id="371890at2157"/>
<feature type="transmembrane region" description="Helical" evidence="1">
    <location>
        <begin position="23"/>
        <end position="47"/>
    </location>
</feature>
<dbReference type="PANTHER" id="PTHR43849">
    <property type="entry name" value="BLL3936 PROTEIN"/>
    <property type="match status" value="1"/>
</dbReference>
<reference evidence="3 4" key="1">
    <citation type="submission" date="2021-06" db="EMBL/GenBank/DDBJ databases">
        <title>New haloarchaea isolates fom saline soil.</title>
        <authorList>
            <person name="Duran-Viseras A."/>
            <person name="Sanchez-Porro C.S."/>
            <person name="Ventosa A."/>
        </authorList>
    </citation>
    <scope>NUCLEOTIDE SEQUENCE [LARGE SCALE GENOMIC DNA]</scope>
    <source>
        <strain evidence="3 4">JCM 183640</strain>
    </source>
</reference>
<sequence length="647" mass="68735">MTTTTQSTTDDALSGKLRTSGQFAISLLAIVTSLFHLYTGAFGIFGSLVQRSAHVYLLAALTFAIVPFMGRHEIRYRLIDLVLIALSLSGMAYVITNYNRMLNKTAYVTAPAQLDFVYTVISIVLVIEATRRIVGRLLAAIVTMILVGGFFSNMLPAPFTSPAVPTSNWVDGLFVTTNGLWGIPTRVSATFIFLFVVMAAFLEVTGAGRFLLDFAKALVGRRQGGAAKIAVVASTLFGSLSGSAAANVYGTGIFTIPTMKKFGYKNSFAGATEVAASCGGQIMPPIMGAGAFIMAQFLGIDYIVIALAAVIPAALYYLSVYFSVHAETINQGIQPIPEAEIQTPTEVLKSQPGYAASFFVTIVVLFYMLFEGYTIYRAVFFSVIVLMFVAALQPQSRVGVDELAIALDKGARNATQIAMATACASIVLGTLNTSGLGVIFGQWVVALAGGVVILLLVLVAAFSIVLGFGMPTTAAYILAAALLGPALVAVDMGGLKAQFFIFTFAVYSTITPPVALAAFAAGQVADADPITVALKAMKMVLPTFIIPLRYVYRPAILLQMPVTDIVIDTLALGLAVILIQIGLWGWPVENKVARGFAILSSLLLMVPPQVMPVGLPMLILVGLLCAGLMVLTEAYDRDRALPRLNLN</sequence>